<organism evidence="2 3">
    <name type="scientific">Teredinibacter turnerae (strain ATCC 39867 / T7901)</name>
    <dbReference type="NCBI Taxonomy" id="377629"/>
    <lineage>
        <taxon>Bacteria</taxon>
        <taxon>Pseudomonadati</taxon>
        <taxon>Pseudomonadota</taxon>
        <taxon>Gammaproteobacteria</taxon>
        <taxon>Cellvibrionales</taxon>
        <taxon>Cellvibrionaceae</taxon>
        <taxon>Teredinibacter</taxon>
    </lineage>
</organism>
<dbReference type="HOGENOM" id="CLU_688734_0_0_6"/>
<feature type="transmembrane region" description="Helical" evidence="1">
    <location>
        <begin position="353"/>
        <end position="369"/>
    </location>
</feature>
<feature type="transmembrane region" description="Helical" evidence="1">
    <location>
        <begin position="32"/>
        <end position="49"/>
    </location>
</feature>
<evidence type="ECO:0000313" key="3">
    <source>
        <dbReference type="Proteomes" id="UP000009080"/>
    </source>
</evidence>
<evidence type="ECO:0000313" key="2">
    <source>
        <dbReference type="EMBL" id="ACR12029.1"/>
    </source>
</evidence>
<dbReference type="KEGG" id="ttu:TERTU_1032"/>
<feature type="transmembrane region" description="Helical" evidence="1">
    <location>
        <begin position="61"/>
        <end position="81"/>
    </location>
</feature>
<protein>
    <submittedName>
        <fullName evidence="2">Membrane protein</fullName>
    </submittedName>
</protein>
<gene>
    <name evidence="2" type="ordered locus">TERTU_1032</name>
</gene>
<dbReference type="AlphaFoldDB" id="C5BQW5"/>
<keyword evidence="1" id="KW-0472">Membrane</keyword>
<feature type="transmembrane region" description="Helical" evidence="1">
    <location>
        <begin position="325"/>
        <end position="341"/>
    </location>
</feature>
<dbReference type="Proteomes" id="UP000009080">
    <property type="component" value="Chromosome"/>
</dbReference>
<accession>C5BQW5</accession>
<keyword evidence="1" id="KW-0812">Transmembrane</keyword>
<name>C5BQW5_TERTT</name>
<keyword evidence="3" id="KW-1185">Reference proteome</keyword>
<dbReference type="eggNOG" id="ENOG50300SF">
    <property type="taxonomic scope" value="Bacteria"/>
</dbReference>
<evidence type="ECO:0000256" key="1">
    <source>
        <dbReference type="SAM" id="Phobius"/>
    </source>
</evidence>
<keyword evidence="1" id="KW-1133">Transmembrane helix</keyword>
<dbReference type="STRING" id="377629.TERTU_1032"/>
<proteinExistence type="predicted"/>
<feature type="transmembrane region" description="Helical" evidence="1">
    <location>
        <begin position="147"/>
        <end position="166"/>
    </location>
</feature>
<reference evidence="2 3" key="1">
    <citation type="journal article" date="2009" name="PLoS ONE">
        <title>The complete genome of Teredinibacter turnerae T7901: an intracellular endosymbiont of marine wood-boring bivalves (shipworms).</title>
        <authorList>
            <person name="Yang J.C."/>
            <person name="Madupu R."/>
            <person name="Durkin A.S."/>
            <person name="Ekborg N.A."/>
            <person name="Pedamallu C.S."/>
            <person name="Hostetler J.B."/>
            <person name="Radune D."/>
            <person name="Toms B.S."/>
            <person name="Henrissat B."/>
            <person name="Coutinho P.M."/>
            <person name="Schwarz S."/>
            <person name="Field L."/>
            <person name="Trindade-Silva A.E."/>
            <person name="Soares C.A.G."/>
            <person name="Elshahawi S."/>
            <person name="Hanora A."/>
            <person name="Schmidt E.W."/>
            <person name="Haygood M.G."/>
            <person name="Posfai J."/>
            <person name="Benner J."/>
            <person name="Madinger C."/>
            <person name="Nove J."/>
            <person name="Anton B."/>
            <person name="Chaudhary K."/>
            <person name="Foster J."/>
            <person name="Holman A."/>
            <person name="Kumar S."/>
            <person name="Lessard P.A."/>
            <person name="Luyten Y.A."/>
            <person name="Slatko B."/>
            <person name="Wood N."/>
            <person name="Wu B."/>
            <person name="Teplitski M."/>
            <person name="Mougous J.D."/>
            <person name="Ward N."/>
            <person name="Eisen J.A."/>
            <person name="Badger J.H."/>
            <person name="Distel D.L."/>
        </authorList>
    </citation>
    <scope>NUCLEOTIDE SEQUENCE [LARGE SCALE GENOMIC DNA]</scope>
    <source>
        <strain evidence="3">ATCC 39867 / T7901</strain>
    </source>
</reference>
<feature type="transmembrane region" description="Helical" evidence="1">
    <location>
        <begin position="296"/>
        <end position="313"/>
    </location>
</feature>
<dbReference type="EMBL" id="CP001614">
    <property type="protein sequence ID" value="ACR12029.1"/>
    <property type="molecule type" value="Genomic_DNA"/>
</dbReference>
<feature type="transmembrane region" description="Helical" evidence="1">
    <location>
        <begin position="110"/>
        <end position="141"/>
    </location>
</feature>
<sequence length="400" mass="45845">MLRDDPMTLTDPVMYQLYISAIGKLTYGDHGLVGFYTILLAFAMPWLWYRFFRELQPSKDIALVGWVAITWLPSWLSIYGYYMQETLMLPLMGGALWATWRSMRKQTVNAFVLMVFIWIIAGLTRGVCIPMAAVAASWLWFSQPQKMTKAVYSLVLLGLILGPLSYRSYQKMGLIAPHGVGQMNMIYAKSGKKEIQIKYSRQGAVWYYGYGSPSTGTRPLAPLSDWHTARTGKVVVDINIDNGSKDWETYFERNSLSFQKYMWLVSENLIFLMLDPSWPDSNLDYGLGFVNYHSRWIWLPLGLLTVALTLYTWRKNKHQFQGHQWLLAAIFTAWFVVQGFVPVSVNEGRYRKPYEGLIIAQLVLLAAYSRRLNGGRLERASSQNMSPAAEIALNEDNPKE</sequence>